<name>A0ABT9R780_9ACTN</name>
<reference evidence="2 3" key="1">
    <citation type="submission" date="2023-07" db="EMBL/GenBank/DDBJ databases">
        <title>Sequencing the genomes of 1000 actinobacteria strains.</title>
        <authorList>
            <person name="Klenk H.-P."/>
        </authorList>
    </citation>
    <scope>NUCLEOTIDE SEQUENCE [LARGE SCALE GENOMIC DNA]</scope>
    <source>
        <strain evidence="2 3">DSM 44109</strain>
    </source>
</reference>
<feature type="compositionally biased region" description="Basic and acidic residues" evidence="1">
    <location>
        <begin position="141"/>
        <end position="168"/>
    </location>
</feature>
<evidence type="ECO:0000313" key="2">
    <source>
        <dbReference type="EMBL" id="MDP9865107.1"/>
    </source>
</evidence>
<dbReference type="GO" id="GO:0016301">
    <property type="term" value="F:kinase activity"/>
    <property type="evidence" value="ECO:0007669"/>
    <property type="project" value="UniProtKB-KW"/>
</dbReference>
<evidence type="ECO:0000256" key="1">
    <source>
        <dbReference type="SAM" id="MobiDB-lite"/>
    </source>
</evidence>
<gene>
    <name evidence="2" type="ORF">J2S55_004373</name>
</gene>
<keyword evidence="2" id="KW-0808">Transferase</keyword>
<dbReference type="EMBL" id="JAUSRB010000002">
    <property type="protein sequence ID" value="MDP9865107.1"/>
    <property type="molecule type" value="Genomic_DNA"/>
</dbReference>
<feature type="compositionally biased region" description="Low complexity" evidence="1">
    <location>
        <begin position="211"/>
        <end position="222"/>
    </location>
</feature>
<keyword evidence="2" id="KW-0418">Kinase</keyword>
<proteinExistence type="predicted"/>
<feature type="region of interest" description="Disordered" evidence="1">
    <location>
        <begin position="59"/>
        <end position="222"/>
    </location>
</feature>
<keyword evidence="3" id="KW-1185">Reference proteome</keyword>
<feature type="compositionally biased region" description="Low complexity" evidence="1">
    <location>
        <begin position="125"/>
        <end position="138"/>
    </location>
</feature>
<sequence>MAVPDILRNVTRNVREALSSREGFKEKAKDLPLYVLQSALSGVGQALLIGDRVRSTIKRIGQQDEEESTQTADEPAESAKDDKTEDKPARREPVIFAPRPESASTKEITPETNGAKSRPEPVIFAPAKPKAKPATTEAETVEAKPAEPAEVKATEPVKAETVEAKPAEPEATTPEAKPVETDTAEAEPAKATKTKSAAPKAKSKTAEPKAAEAAVSQPAAAKVEVTEVEVVKPEAADAALVEVTETRVAEPPVATPVPEAVAVPAEPMPGYGQLSIASLRARMRGKTAEQIQELIDYERATTARPEVVRMYENRLAKLEAAG</sequence>
<dbReference type="RefSeq" id="WP_306863958.1">
    <property type="nucleotide sequence ID" value="NZ_JAUSRB010000002.1"/>
</dbReference>
<feature type="compositionally biased region" description="Basic and acidic residues" evidence="1">
    <location>
        <begin position="77"/>
        <end position="93"/>
    </location>
</feature>
<evidence type="ECO:0000313" key="3">
    <source>
        <dbReference type="Proteomes" id="UP001230426"/>
    </source>
</evidence>
<comment type="caution">
    <text evidence="2">The sequence shown here is derived from an EMBL/GenBank/DDBJ whole genome shotgun (WGS) entry which is preliminary data.</text>
</comment>
<feature type="compositionally biased region" description="Polar residues" evidence="1">
    <location>
        <begin position="102"/>
        <end position="115"/>
    </location>
</feature>
<protein>
    <submittedName>
        <fullName evidence="2">Chemotaxis protein histidine kinase CheA</fullName>
    </submittedName>
</protein>
<dbReference type="Proteomes" id="UP001230426">
    <property type="component" value="Unassembled WGS sequence"/>
</dbReference>
<organism evidence="2 3">
    <name type="scientific">Streptosporangium brasiliense</name>
    <dbReference type="NCBI Taxonomy" id="47480"/>
    <lineage>
        <taxon>Bacteria</taxon>
        <taxon>Bacillati</taxon>
        <taxon>Actinomycetota</taxon>
        <taxon>Actinomycetes</taxon>
        <taxon>Streptosporangiales</taxon>
        <taxon>Streptosporangiaceae</taxon>
        <taxon>Streptosporangium</taxon>
    </lineage>
</organism>
<feature type="compositionally biased region" description="Low complexity" evidence="1">
    <location>
        <begin position="189"/>
        <end position="200"/>
    </location>
</feature>
<accession>A0ABT9R780</accession>